<sequence>MARPGIPDQYLLSTSAPPPRTLIDILYDTAARFPDAAAIDDGTVALTYRELIADIEDSVEWLAARGIGRGDRIGICMPAGSYALYVAILATMAAGAAYVPVDADDPPEYVDLVFREAAVVAVLTEAGMVRGPGTSRGWRATRPLARDDAWVSYTPTGSGTLQGVAVTHRSAAAFVDAEAQLFPATGPLGPGDRVLAGWPVVLDASCAEMWLAWRHGACLVPAPPTLMRSPADLGAWLVSRDITVVSTAPSTAAQWPPEAFESVRLLLLGGEECPPELAERLTTAGPEVWNTYGLPETTVVACAARLSPHGPVRIGLPLAGWDVAVVDGEGVPVDTGEVGELVIGGVGLARYTDPFLDAERFAPMPTLGWTRAYRSGDLVRLEPDGLYLVDRTGDRVEVNGRRVDLGAVDAALSRLSGVSGGAAAVRPGAAGAPVLVGYLAGPHPDFDLTEAHAELAQKLPAALLPSRLVLLDQLPTGRRGVVDRAALPWPVDGPAGDTPELDGTAGWLAGVWREVLGAPVHGPDADFFALGGGSLSAARLVASLRRRYPQVTVADVYDHPRLGALAAYLDGLQTPGRPPERTVRPTPRLTQTAQLLAALPLAVWTGLPWLVWLALANNVAAAWQLVDWTVPLNWWWIVAGLVFVVSPPGRMGVAALAARTLLSGLEPGSYRRGGAVQLRVWLAERLSATSGAQHLVGTPWLVFYARALGNRIGKGVDLHSAPPVTGMLTLGHRCAVEPGVDLCGYWVDGDAFHVGPIRIGDDTVVGARSTVLPGAVIGDNVRIAAGSAVLGSVGDNQFWRGSPARKAGAVGRSWPEQRPARSPLWAVVLALSGLLAAALPLTGAVAALAVLGWAVRDTASLEAALVPALIWLPAAAAAALGAYALVTVLGVRLLAVGLREGHHPVRSRVGWQLWATDRLMDAARRYLVVVYDGLLTAAWLRVLGAKIGRGAEISAVRLIPKFTEVGDGAVLAEDATVGCFRLGGGWMHAARTTVGRRGVLGISGVAEPGHRVPDDAVIAALSVTPPHAGAGSSWLGSPPARWRRRPAGHAVHDSAAPARRTVSRGLWESCRLIPVLLTVGLGAAVSAVAQAVVLRFGYGWAVLGAGGAVLAAGALAAVLTVLAKWVVLGRIRAGEYPWSSVVWRTGVFTTFVETVAAPWFARAATGTPALTLWWRALGARIGRGVWSEPYRVTHPDLVTLERAAAVNRGCVLSTQTAHGSTVQLDSVVLEEGSTLGPNTVALPAARVGAGATVGPGSLVLRGDEVPAHTRWLGNPIAPWPSVRRRDASAAKPVREPAA</sequence>
<feature type="transmembrane region" description="Helical" evidence="5">
    <location>
        <begin position="1098"/>
        <end position="1122"/>
    </location>
</feature>
<reference evidence="7 8" key="1">
    <citation type="journal article" date="2016" name="Genome Announc.">
        <title>Draft Genome Sequences of Five Rapidly Growing Mycobacterium Species, M. thermoresistibile, M. fortuitum subsp. acetamidolyticum, M. canariasense, M. brisbanense, and M. novocastrense.</title>
        <authorList>
            <person name="Katahira K."/>
            <person name="Ogura Y."/>
            <person name="Gotoh Y."/>
            <person name="Hayashi T."/>
        </authorList>
    </citation>
    <scope>NUCLEOTIDE SEQUENCE [LARGE SCALE GENOMIC DNA]</scope>
    <source>
        <strain evidence="7 8">JCM6362</strain>
    </source>
</reference>
<dbReference type="SMART" id="SM00823">
    <property type="entry name" value="PKS_PP"/>
    <property type="match status" value="1"/>
</dbReference>
<feature type="domain" description="Carrier" evidence="6">
    <location>
        <begin position="499"/>
        <end position="573"/>
    </location>
</feature>
<dbReference type="InterPro" id="IPR045851">
    <property type="entry name" value="AMP-bd_C_sf"/>
</dbReference>
<feature type="transmembrane region" description="Helical" evidence="5">
    <location>
        <begin position="1072"/>
        <end position="1092"/>
    </location>
</feature>
<feature type="transmembrane region" description="Helical" evidence="5">
    <location>
        <begin position="595"/>
        <end position="615"/>
    </location>
</feature>
<dbReference type="InterPro" id="IPR011004">
    <property type="entry name" value="Trimer_LpxA-like_sf"/>
</dbReference>
<evidence type="ECO:0000256" key="2">
    <source>
        <dbReference type="ARBA" id="ARBA00022553"/>
    </source>
</evidence>
<dbReference type="InterPro" id="IPR001451">
    <property type="entry name" value="Hexapep"/>
</dbReference>
<dbReference type="InterPro" id="IPR036736">
    <property type="entry name" value="ACP-like_sf"/>
</dbReference>
<keyword evidence="5" id="KW-0812">Transmembrane</keyword>
<dbReference type="PANTHER" id="PTHR45527:SF1">
    <property type="entry name" value="FATTY ACID SYNTHASE"/>
    <property type="match status" value="1"/>
</dbReference>
<dbReference type="Gene3D" id="3.40.50.12780">
    <property type="entry name" value="N-terminal domain of ligase-like"/>
    <property type="match status" value="1"/>
</dbReference>
<name>A0A117IN56_MYCTH</name>
<keyword evidence="5" id="KW-0472">Membrane</keyword>
<dbReference type="STRING" id="1797.RMCT_3299"/>
<dbReference type="InterPro" id="IPR018357">
    <property type="entry name" value="Hexapep_transf_CS"/>
</dbReference>
<dbReference type="GO" id="GO:0016740">
    <property type="term" value="F:transferase activity"/>
    <property type="evidence" value="ECO:0007669"/>
    <property type="project" value="UniProtKB-KW"/>
</dbReference>
<evidence type="ECO:0000259" key="6">
    <source>
        <dbReference type="PROSITE" id="PS50075"/>
    </source>
</evidence>
<dbReference type="GO" id="GO:0044550">
    <property type="term" value="P:secondary metabolite biosynthetic process"/>
    <property type="evidence" value="ECO:0007669"/>
    <property type="project" value="TreeGrafter"/>
</dbReference>
<dbReference type="GO" id="GO:0031177">
    <property type="term" value="F:phosphopantetheine binding"/>
    <property type="evidence" value="ECO:0007669"/>
    <property type="project" value="InterPro"/>
</dbReference>
<dbReference type="Pfam" id="PF00550">
    <property type="entry name" value="PP-binding"/>
    <property type="match status" value="1"/>
</dbReference>
<dbReference type="SUPFAM" id="SSF56801">
    <property type="entry name" value="Acetyl-CoA synthetase-like"/>
    <property type="match status" value="1"/>
</dbReference>
<dbReference type="InterPro" id="IPR009081">
    <property type="entry name" value="PP-bd_ACP"/>
</dbReference>
<gene>
    <name evidence="7" type="ORF">RMCT_3299</name>
</gene>
<keyword evidence="3" id="KW-0808">Transferase</keyword>
<dbReference type="SUPFAM" id="SSF51161">
    <property type="entry name" value="Trimeric LpxA-like enzymes"/>
    <property type="match status" value="3"/>
</dbReference>
<dbReference type="PROSITE" id="PS00101">
    <property type="entry name" value="HEXAPEP_TRANSFERASES"/>
    <property type="match status" value="1"/>
</dbReference>
<dbReference type="PROSITE" id="PS50075">
    <property type="entry name" value="CARRIER"/>
    <property type="match status" value="1"/>
</dbReference>
<evidence type="ECO:0000256" key="5">
    <source>
        <dbReference type="SAM" id="Phobius"/>
    </source>
</evidence>
<evidence type="ECO:0000313" key="7">
    <source>
        <dbReference type="EMBL" id="GAT16330.1"/>
    </source>
</evidence>
<keyword evidence="1" id="KW-0596">Phosphopantetheine</keyword>
<dbReference type="InterPro" id="IPR000873">
    <property type="entry name" value="AMP-dep_synth/lig_dom"/>
</dbReference>
<dbReference type="Pfam" id="PF00501">
    <property type="entry name" value="AMP-binding"/>
    <property type="match status" value="1"/>
</dbReference>
<keyword evidence="5" id="KW-1133">Transmembrane helix</keyword>
<reference evidence="8" key="2">
    <citation type="submission" date="2016-02" db="EMBL/GenBank/DDBJ databases">
        <title>Draft genome sequence of five rapidly growing Mycobacterium species.</title>
        <authorList>
            <person name="Katahira K."/>
            <person name="Gotou Y."/>
            <person name="Iida K."/>
            <person name="Ogura Y."/>
            <person name="Hayashi T."/>
        </authorList>
    </citation>
    <scope>NUCLEOTIDE SEQUENCE [LARGE SCALE GENOMIC DNA]</scope>
    <source>
        <strain evidence="8">JCM6362</strain>
    </source>
</reference>
<feature type="transmembrane region" description="Helical" evidence="5">
    <location>
        <begin position="824"/>
        <end position="850"/>
    </location>
</feature>
<dbReference type="OrthoDB" id="2472181at2"/>
<evidence type="ECO:0000313" key="8">
    <source>
        <dbReference type="Proteomes" id="UP000069654"/>
    </source>
</evidence>
<evidence type="ECO:0000256" key="3">
    <source>
        <dbReference type="ARBA" id="ARBA00022679"/>
    </source>
</evidence>
<dbReference type="Proteomes" id="UP000069654">
    <property type="component" value="Unassembled WGS sequence"/>
</dbReference>
<keyword evidence="4" id="KW-0677">Repeat</keyword>
<dbReference type="GO" id="GO:0043041">
    <property type="term" value="P:amino acid activation for nonribosomal peptide biosynthetic process"/>
    <property type="evidence" value="ECO:0007669"/>
    <property type="project" value="TreeGrafter"/>
</dbReference>
<dbReference type="NCBIfam" id="TIGR02353">
    <property type="entry name" value="NRPS_term_dom"/>
    <property type="match status" value="1"/>
</dbReference>
<dbReference type="EMBL" id="BCTB01000042">
    <property type="protein sequence ID" value="GAT16330.1"/>
    <property type="molecule type" value="Genomic_DNA"/>
</dbReference>
<feature type="transmembrane region" description="Helical" evidence="5">
    <location>
        <begin position="870"/>
        <end position="898"/>
    </location>
</feature>
<keyword evidence="2" id="KW-0597">Phosphoprotein</keyword>
<proteinExistence type="predicted"/>
<comment type="caution">
    <text evidence="7">The sequence shown here is derived from an EMBL/GenBank/DDBJ whole genome shotgun (WGS) entry which is preliminary data.</text>
</comment>
<evidence type="ECO:0000256" key="1">
    <source>
        <dbReference type="ARBA" id="ARBA00022450"/>
    </source>
</evidence>
<dbReference type="InterPro" id="IPR020806">
    <property type="entry name" value="PKS_PP-bd"/>
</dbReference>
<dbReference type="GO" id="GO:0005737">
    <property type="term" value="C:cytoplasm"/>
    <property type="evidence" value="ECO:0007669"/>
    <property type="project" value="TreeGrafter"/>
</dbReference>
<dbReference type="InterPro" id="IPR042099">
    <property type="entry name" value="ANL_N_sf"/>
</dbReference>
<dbReference type="Gene3D" id="2.160.10.10">
    <property type="entry name" value="Hexapeptide repeat proteins"/>
    <property type="match status" value="2"/>
</dbReference>
<dbReference type="PANTHER" id="PTHR45527">
    <property type="entry name" value="NONRIBOSOMAL PEPTIDE SYNTHETASE"/>
    <property type="match status" value="1"/>
</dbReference>
<dbReference type="Gene3D" id="3.30.300.30">
    <property type="match status" value="1"/>
</dbReference>
<dbReference type="Pfam" id="PF00132">
    <property type="entry name" value="Hexapep"/>
    <property type="match status" value="1"/>
</dbReference>
<dbReference type="InterPro" id="IPR012728">
    <property type="entry name" value="Pls/PosA_C"/>
</dbReference>
<evidence type="ECO:0000256" key="4">
    <source>
        <dbReference type="ARBA" id="ARBA00022737"/>
    </source>
</evidence>
<dbReference type="OMA" id="GVWCESY"/>
<accession>A0A117IN56</accession>
<dbReference type="CDD" id="cd05930">
    <property type="entry name" value="A_NRPS"/>
    <property type="match status" value="1"/>
</dbReference>
<dbReference type="SUPFAM" id="SSF47336">
    <property type="entry name" value="ACP-like"/>
    <property type="match status" value="1"/>
</dbReference>
<dbReference type="Gene3D" id="1.10.1200.10">
    <property type="entry name" value="ACP-like"/>
    <property type="match status" value="1"/>
</dbReference>
<organism evidence="7 8">
    <name type="scientific">Mycolicibacterium thermoresistibile</name>
    <name type="common">Mycobacterium thermoresistibile</name>
    <dbReference type="NCBI Taxonomy" id="1797"/>
    <lineage>
        <taxon>Bacteria</taxon>
        <taxon>Bacillati</taxon>
        <taxon>Actinomycetota</taxon>
        <taxon>Actinomycetes</taxon>
        <taxon>Mycobacteriales</taxon>
        <taxon>Mycobacteriaceae</taxon>
        <taxon>Mycolicibacterium</taxon>
    </lineage>
</organism>
<protein>
    <submittedName>
        <fullName evidence="7">Amino acid adenylation enzyme/thioester reductase family protein</fullName>
    </submittedName>
</protein>
<dbReference type="RefSeq" id="WP_003925099.1">
    <property type="nucleotide sequence ID" value="NZ_LT906483.1"/>
</dbReference>